<dbReference type="GO" id="GO:0008201">
    <property type="term" value="F:heparin binding"/>
    <property type="evidence" value="ECO:0007669"/>
    <property type="project" value="TreeGrafter"/>
</dbReference>
<dbReference type="InterPro" id="IPR003961">
    <property type="entry name" value="FN3_dom"/>
</dbReference>
<evidence type="ECO:0000313" key="11">
    <source>
        <dbReference type="Proteomes" id="UP001046870"/>
    </source>
</evidence>
<comment type="caution">
    <text evidence="10">The sequence shown here is derived from an EMBL/GenBank/DDBJ whole genome shotgun (WGS) entry which is preliminary data.</text>
</comment>
<evidence type="ECO:0000313" key="10">
    <source>
        <dbReference type="EMBL" id="KAG7463092.1"/>
    </source>
</evidence>
<name>A0A9D3PR76_MEGAT</name>
<dbReference type="GO" id="GO:0005576">
    <property type="term" value="C:extracellular region"/>
    <property type="evidence" value="ECO:0007669"/>
    <property type="project" value="UniProtKB-SubCell"/>
</dbReference>
<proteinExistence type="predicted"/>
<reference evidence="10" key="1">
    <citation type="submission" date="2021-01" db="EMBL/GenBank/DDBJ databases">
        <authorList>
            <person name="Zahm M."/>
            <person name="Roques C."/>
            <person name="Cabau C."/>
            <person name="Klopp C."/>
            <person name="Donnadieu C."/>
            <person name="Jouanno E."/>
            <person name="Lampietro C."/>
            <person name="Louis A."/>
            <person name="Herpin A."/>
            <person name="Echchiki A."/>
            <person name="Berthelot C."/>
            <person name="Parey E."/>
            <person name="Roest-Crollius H."/>
            <person name="Braasch I."/>
            <person name="Postlethwait J."/>
            <person name="Bobe J."/>
            <person name="Montfort J."/>
            <person name="Bouchez O."/>
            <person name="Begum T."/>
            <person name="Mejri S."/>
            <person name="Adams A."/>
            <person name="Chen W.-J."/>
            <person name="Guiguen Y."/>
        </authorList>
    </citation>
    <scope>NUCLEOTIDE SEQUENCE</scope>
    <source>
        <strain evidence="10">YG-15Mar2019-1</strain>
        <tissue evidence="10">Brain</tissue>
    </source>
</reference>
<dbReference type="SUPFAM" id="SSF49265">
    <property type="entry name" value="Fibronectin type III"/>
    <property type="match status" value="1"/>
</dbReference>
<accession>A0A9D3PR76</accession>
<dbReference type="Pfam" id="PF19433">
    <property type="entry name" value="NDNF_C"/>
    <property type="match status" value="1"/>
</dbReference>
<dbReference type="PANTHER" id="PTHR14619">
    <property type="entry name" value="NEURON-DERIVED NEUROTROPHIC FACTOR"/>
    <property type="match status" value="1"/>
</dbReference>
<dbReference type="EMBL" id="JAFDVH010000016">
    <property type="protein sequence ID" value="KAG7463092.1"/>
    <property type="molecule type" value="Genomic_DNA"/>
</dbReference>
<evidence type="ECO:0000256" key="3">
    <source>
        <dbReference type="ARBA" id="ARBA00022729"/>
    </source>
</evidence>
<dbReference type="GO" id="GO:0007399">
    <property type="term" value="P:nervous system development"/>
    <property type="evidence" value="ECO:0007669"/>
    <property type="project" value="UniProtKB-KW"/>
</dbReference>
<keyword evidence="11" id="KW-1185">Reference proteome</keyword>
<dbReference type="InterPro" id="IPR019326">
    <property type="entry name" value="NDNF"/>
</dbReference>
<keyword evidence="5" id="KW-0325">Glycoprotein</keyword>
<dbReference type="SMART" id="SM00060">
    <property type="entry name" value="FN3"/>
    <property type="match status" value="2"/>
</dbReference>
<gene>
    <name evidence="10" type="ORF">MATL_G00191740</name>
</gene>
<dbReference type="Gene3D" id="2.60.40.10">
    <property type="entry name" value="Immunoglobulins"/>
    <property type="match status" value="1"/>
</dbReference>
<dbReference type="InterPro" id="IPR045805">
    <property type="entry name" value="NDNF_C"/>
</dbReference>
<evidence type="ECO:0000256" key="7">
    <source>
        <dbReference type="ARBA" id="ARBA00046135"/>
    </source>
</evidence>
<dbReference type="PANTHER" id="PTHR14619:SF9">
    <property type="entry name" value="PROTEIN NDNF"/>
    <property type="match status" value="1"/>
</dbReference>
<organism evidence="10 11">
    <name type="scientific">Megalops atlanticus</name>
    <name type="common">Tarpon</name>
    <name type="synonym">Clupea gigantea</name>
    <dbReference type="NCBI Taxonomy" id="7932"/>
    <lineage>
        <taxon>Eukaryota</taxon>
        <taxon>Metazoa</taxon>
        <taxon>Chordata</taxon>
        <taxon>Craniata</taxon>
        <taxon>Vertebrata</taxon>
        <taxon>Euteleostomi</taxon>
        <taxon>Actinopterygii</taxon>
        <taxon>Neopterygii</taxon>
        <taxon>Teleostei</taxon>
        <taxon>Elopiformes</taxon>
        <taxon>Megalopidae</taxon>
        <taxon>Megalops</taxon>
    </lineage>
</organism>
<feature type="region of interest" description="Disordered" evidence="8">
    <location>
        <begin position="1"/>
        <end position="31"/>
    </location>
</feature>
<protein>
    <recommendedName>
        <fullName evidence="6">Protein NDNF</fullName>
    </recommendedName>
</protein>
<keyword evidence="4" id="KW-0677">Repeat</keyword>
<dbReference type="OrthoDB" id="9872501at2759"/>
<dbReference type="InterPro" id="IPR013783">
    <property type="entry name" value="Ig-like_fold"/>
</dbReference>
<evidence type="ECO:0000256" key="4">
    <source>
        <dbReference type="ARBA" id="ARBA00022737"/>
    </source>
</evidence>
<dbReference type="InterPro" id="IPR055271">
    <property type="entry name" value="NDNF_Fn(III)_1"/>
</dbReference>
<evidence type="ECO:0000256" key="5">
    <source>
        <dbReference type="ARBA" id="ARBA00023180"/>
    </source>
</evidence>
<sequence length="611" mass="67700">MAQKDPESGDVPPCAGDPRPQGGALLHRKRSKAARVPLHLSSEVRSTRAEMLPSWGHCVLAALLCSPLWVAGRLAPENEVPLRPTAWLPEARVTPVPLPRDRTRRLYFTLRKRTATMSVTVSPCDAPIEWSLSARTLKDRPSKSLHWSSKKSMPEVWWRGPGTEAKMYSYTGSVVDTFTGPAYTPASIYILRLRSREKDTSASVYLQEGDGALGAFPELPHDPRVHTVGVGMTSVTLSWVPSGSVLKLPPNSHGYQYCVLVNRKHNYRSLCAAQEAVKKERKKERKDKEQKVTVWPILKEWWWQQWDSLEEEEGPAAPLQDEYPGLQCACRGAESVCTVSELTPDTQYYFDVFVMDVRNGTSAAYSGTVARTHEEARPAVAPLGEGELRWVPLRGDGRHSGQLFSFRPRGWQQSALLTLQNCGAPVATVTVSSRGQVLASQPVGRDVVQIWLQGRSSYLIHLEAGGPVAEAAGAPQGGVKMQASSAYHRQAPPALPPTLQIKSFSKLRGCRSVTLAWLGTEERSLYCVYRRKLADGEQAGADGCLGPESRSETERVLCKYFQELNPRRAVTTATIGGLEPGAAYVFDVYLMRRWGIPVKYHSKTVRTRKEC</sequence>
<feature type="domain" description="Fibronectin type-III" evidence="9">
    <location>
        <begin position="493"/>
        <end position="597"/>
    </location>
</feature>
<comment type="function">
    <text evidence="7">Secretory protein that plays a role in various cellular processes. Acts as a chemorepellent acting on gonadotropin-releasing hormone (GnRH) expressing neurons regulating their migration to the hypothalamus. Also promotes neuron migration, growth and survival as well as neurite outgrowth and is involved in the development of the olfactory system. May also act through the regulation of growth factors activity and downstream signaling. Also regulates extracellular matrix assembly and cell adhesiveness. Promotes endothelial cell survival, vessel formation and plays an important role in the process of revascularization through NOS3-dependent mechanisms.</text>
</comment>
<evidence type="ECO:0000259" key="9">
    <source>
        <dbReference type="SMART" id="SM00060"/>
    </source>
</evidence>
<feature type="domain" description="Fibronectin type-III" evidence="9">
    <location>
        <begin position="217"/>
        <end position="362"/>
    </location>
</feature>
<evidence type="ECO:0000256" key="1">
    <source>
        <dbReference type="ARBA" id="ARBA00004613"/>
    </source>
</evidence>
<dbReference type="AlphaFoldDB" id="A0A9D3PR76"/>
<evidence type="ECO:0000256" key="8">
    <source>
        <dbReference type="SAM" id="MobiDB-lite"/>
    </source>
</evidence>
<keyword evidence="3" id="KW-0732">Signal</keyword>
<dbReference type="Proteomes" id="UP001046870">
    <property type="component" value="Chromosome 16"/>
</dbReference>
<dbReference type="Pfam" id="PF10179">
    <property type="entry name" value="NDNF"/>
    <property type="match status" value="1"/>
</dbReference>
<evidence type="ECO:0000256" key="6">
    <source>
        <dbReference type="ARBA" id="ARBA00024096"/>
    </source>
</evidence>
<evidence type="ECO:0000256" key="2">
    <source>
        <dbReference type="ARBA" id="ARBA00022525"/>
    </source>
</evidence>
<dbReference type="InterPro" id="IPR036116">
    <property type="entry name" value="FN3_sf"/>
</dbReference>
<comment type="subcellular location">
    <subcellularLocation>
        <location evidence="1">Secreted</location>
    </subcellularLocation>
</comment>
<keyword evidence="2" id="KW-0964">Secreted</keyword>